<comment type="caution">
    <text evidence="2">The sequence shown here is derived from an EMBL/GenBank/DDBJ whole genome shotgun (WGS) entry which is preliminary data.</text>
</comment>
<keyword evidence="1" id="KW-1133">Transmembrane helix</keyword>
<keyword evidence="1" id="KW-0812">Transmembrane</keyword>
<evidence type="ECO:0000256" key="1">
    <source>
        <dbReference type="SAM" id="Phobius"/>
    </source>
</evidence>
<evidence type="ECO:0000313" key="2">
    <source>
        <dbReference type="EMBL" id="ERT68239.1"/>
    </source>
</evidence>
<protein>
    <recommendedName>
        <fullName evidence="4">Septum formation initiator</fullName>
    </recommendedName>
</protein>
<sequence length="89" mass="10794">MKNLLWIVPLVIHFAFLGQNIFRSFVKIDKLKMEQEIKIKQKKEIESLIVRYDEMIENINNPFYREKVARNQLQMVLPGEKIYRLIETK</sequence>
<dbReference type="STRING" id="1319815.HMPREF0202_01884"/>
<dbReference type="InterPro" id="IPR007060">
    <property type="entry name" value="FtsL/DivIC"/>
</dbReference>
<dbReference type="HOGENOM" id="CLU_177659_1_0_0"/>
<name>U7VAT8_9FUSO</name>
<accession>U7VAT8</accession>
<evidence type="ECO:0008006" key="4">
    <source>
        <dbReference type="Google" id="ProtNLM"/>
    </source>
</evidence>
<keyword evidence="1" id="KW-0472">Membrane</keyword>
<dbReference type="GeneID" id="96967179"/>
<gene>
    <name evidence="2" type="ORF">HMPREF0202_01884</name>
</gene>
<dbReference type="RefSeq" id="WP_023051418.1">
    <property type="nucleotide sequence ID" value="NZ_KI518222.1"/>
</dbReference>
<evidence type="ECO:0000313" key="3">
    <source>
        <dbReference type="Proteomes" id="UP000017081"/>
    </source>
</evidence>
<reference evidence="2 3" key="1">
    <citation type="submission" date="2013-08" db="EMBL/GenBank/DDBJ databases">
        <authorList>
            <person name="Weinstock G."/>
            <person name="Sodergren E."/>
            <person name="Wylie T."/>
            <person name="Fulton L."/>
            <person name="Fulton R."/>
            <person name="Fronick C."/>
            <person name="O'Laughlin M."/>
            <person name="Godfrey J."/>
            <person name="Miner T."/>
            <person name="Herter B."/>
            <person name="Appelbaum E."/>
            <person name="Cordes M."/>
            <person name="Lek S."/>
            <person name="Wollam A."/>
            <person name="Pepin K.H."/>
            <person name="Palsikar V.B."/>
            <person name="Mitreva M."/>
            <person name="Wilson R.K."/>
        </authorList>
    </citation>
    <scope>NUCLEOTIDE SEQUENCE [LARGE SCALE GENOMIC DNA]</scope>
    <source>
        <strain evidence="2 3">ATCC BAA-474</strain>
    </source>
</reference>
<organism evidence="2 3">
    <name type="scientific">Cetobacterium somerae ATCC BAA-474</name>
    <dbReference type="NCBI Taxonomy" id="1319815"/>
    <lineage>
        <taxon>Bacteria</taxon>
        <taxon>Fusobacteriati</taxon>
        <taxon>Fusobacteriota</taxon>
        <taxon>Fusobacteriia</taxon>
        <taxon>Fusobacteriales</taxon>
        <taxon>Fusobacteriaceae</taxon>
        <taxon>Cetobacterium</taxon>
    </lineage>
</organism>
<proteinExistence type="predicted"/>
<dbReference type="AlphaFoldDB" id="U7VAT8"/>
<dbReference type="EMBL" id="AXZF01000074">
    <property type="protein sequence ID" value="ERT68239.1"/>
    <property type="molecule type" value="Genomic_DNA"/>
</dbReference>
<keyword evidence="3" id="KW-1185">Reference proteome</keyword>
<dbReference type="Pfam" id="PF04977">
    <property type="entry name" value="DivIC"/>
    <property type="match status" value="1"/>
</dbReference>
<feature type="transmembrane region" description="Helical" evidence="1">
    <location>
        <begin position="6"/>
        <end position="26"/>
    </location>
</feature>
<dbReference type="Proteomes" id="UP000017081">
    <property type="component" value="Unassembled WGS sequence"/>
</dbReference>